<dbReference type="SUPFAM" id="SSF55961">
    <property type="entry name" value="Bet v1-like"/>
    <property type="match status" value="1"/>
</dbReference>
<dbReference type="CDD" id="cd07814">
    <property type="entry name" value="SRPBCC_CalC_Aha1-like"/>
    <property type="match status" value="1"/>
</dbReference>
<dbReference type="Proteomes" id="UP000319836">
    <property type="component" value="Unassembled WGS sequence"/>
</dbReference>
<protein>
    <submittedName>
        <fullName evidence="3">SRPBCC domain-containing protein</fullName>
    </submittedName>
</protein>
<name>A0A538TWH3_UNCEI</name>
<comment type="caution">
    <text evidence="3">The sequence shown here is derived from an EMBL/GenBank/DDBJ whole genome shotgun (WGS) entry which is preliminary data.</text>
</comment>
<evidence type="ECO:0000313" key="4">
    <source>
        <dbReference type="Proteomes" id="UP000319836"/>
    </source>
</evidence>
<evidence type="ECO:0000313" key="3">
    <source>
        <dbReference type="EMBL" id="TMQ67969.1"/>
    </source>
</evidence>
<dbReference type="AlphaFoldDB" id="A0A538TWH3"/>
<dbReference type="InterPro" id="IPR013538">
    <property type="entry name" value="ASHA1/2-like_C"/>
</dbReference>
<dbReference type="Pfam" id="PF08327">
    <property type="entry name" value="AHSA1"/>
    <property type="match status" value="1"/>
</dbReference>
<reference evidence="3 4" key="1">
    <citation type="journal article" date="2019" name="Nat. Microbiol.">
        <title>Mediterranean grassland soil C-N compound turnover is dependent on rainfall and depth, and is mediated by genomically divergent microorganisms.</title>
        <authorList>
            <person name="Diamond S."/>
            <person name="Andeer P.F."/>
            <person name="Li Z."/>
            <person name="Crits-Christoph A."/>
            <person name="Burstein D."/>
            <person name="Anantharaman K."/>
            <person name="Lane K.R."/>
            <person name="Thomas B.C."/>
            <person name="Pan C."/>
            <person name="Northen T.R."/>
            <person name="Banfield J.F."/>
        </authorList>
    </citation>
    <scope>NUCLEOTIDE SEQUENCE [LARGE SCALE GENOMIC DNA]</scope>
    <source>
        <strain evidence="3">WS_10</strain>
    </source>
</reference>
<comment type="similarity">
    <text evidence="1">Belongs to the AHA1 family.</text>
</comment>
<organism evidence="3 4">
    <name type="scientific">Eiseniibacteriota bacterium</name>
    <dbReference type="NCBI Taxonomy" id="2212470"/>
    <lineage>
        <taxon>Bacteria</taxon>
        <taxon>Candidatus Eiseniibacteriota</taxon>
    </lineage>
</organism>
<dbReference type="InterPro" id="IPR023393">
    <property type="entry name" value="START-like_dom_sf"/>
</dbReference>
<gene>
    <name evidence="3" type="ORF">E6K80_14695</name>
</gene>
<dbReference type="EMBL" id="VBPA01000422">
    <property type="protein sequence ID" value="TMQ67969.1"/>
    <property type="molecule type" value="Genomic_DNA"/>
</dbReference>
<sequence>MAHPFEVRGEQTINATPDQVWEALSNGAAMDGWWMGENELEPRLGGALRTKLPGFTMESTITTWDPPHRFANTSPEGPDGRLMTFAFEIEGRAGGTTTLRFVHSGFLPGDDWEQEYEALKIGDPAYVAKLAEYVEHFLGRSAVPITLWGPQVSTQRAWFEFTAALGVSAAPVVGESAHFRAEGLPDLDGEIDYVSDSFIGLRTKDGMYRFIHGMGTVALGHHIYVPVDRAATERAWQDWIDRTFS</sequence>
<proteinExistence type="inferred from homology"/>
<dbReference type="Gene3D" id="3.30.530.20">
    <property type="match status" value="1"/>
</dbReference>
<evidence type="ECO:0000256" key="1">
    <source>
        <dbReference type="ARBA" id="ARBA00006817"/>
    </source>
</evidence>
<feature type="domain" description="Activator of Hsp90 ATPase homologue 1/2-like C-terminal" evidence="2">
    <location>
        <begin position="14"/>
        <end position="135"/>
    </location>
</feature>
<accession>A0A538TWH3</accession>
<evidence type="ECO:0000259" key="2">
    <source>
        <dbReference type="Pfam" id="PF08327"/>
    </source>
</evidence>